<dbReference type="PROSITE" id="PS50949">
    <property type="entry name" value="HTH_GNTR"/>
    <property type="match status" value="1"/>
</dbReference>
<dbReference type="InterPro" id="IPR000524">
    <property type="entry name" value="Tscrpt_reg_HTH_GntR"/>
</dbReference>
<protein>
    <submittedName>
        <fullName evidence="5">GntR family transcriptional regulator</fullName>
    </submittedName>
</protein>
<dbReference type="InterPro" id="IPR036390">
    <property type="entry name" value="WH_DNA-bd_sf"/>
</dbReference>
<evidence type="ECO:0000313" key="5">
    <source>
        <dbReference type="EMBL" id="QPC84172.1"/>
    </source>
</evidence>
<dbReference type="GO" id="GO:0003700">
    <property type="term" value="F:DNA-binding transcription factor activity"/>
    <property type="evidence" value="ECO:0007669"/>
    <property type="project" value="InterPro"/>
</dbReference>
<dbReference type="PANTHER" id="PTHR43537">
    <property type="entry name" value="TRANSCRIPTIONAL REGULATOR, GNTR FAMILY"/>
    <property type="match status" value="1"/>
</dbReference>
<dbReference type="PANTHER" id="PTHR43537:SF45">
    <property type="entry name" value="GNTR FAMILY REGULATORY PROTEIN"/>
    <property type="match status" value="1"/>
</dbReference>
<evidence type="ECO:0000256" key="1">
    <source>
        <dbReference type="ARBA" id="ARBA00023015"/>
    </source>
</evidence>
<keyword evidence="3" id="KW-0804">Transcription</keyword>
<accession>A0A7S8EBY6</accession>
<dbReference type="Gene3D" id="1.20.120.530">
    <property type="entry name" value="GntR ligand-binding domain-like"/>
    <property type="match status" value="1"/>
</dbReference>
<dbReference type="EMBL" id="CP062983">
    <property type="protein sequence ID" value="QPC84172.1"/>
    <property type="molecule type" value="Genomic_DNA"/>
</dbReference>
<keyword evidence="2" id="KW-0238">DNA-binding</keyword>
<dbReference type="Pfam" id="PF07729">
    <property type="entry name" value="FCD"/>
    <property type="match status" value="1"/>
</dbReference>
<organism evidence="5 6">
    <name type="scientific">Phototrophicus methaneseepsis</name>
    <dbReference type="NCBI Taxonomy" id="2710758"/>
    <lineage>
        <taxon>Bacteria</taxon>
        <taxon>Bacillati</taxon>
        <taxon>Chloroflexota</taxon>
        <taxon>Candidatus Thermofontia</taxon>
        <taxon>Phototrophicales</taxon>
        <taxon>Phototrophicaceae</taxon>
        <taxon>Phototrophicus</taxon>
    </lineage>
</organism>
<proteinExistence type="predicted"/>
<evidence type="ECO:0000313" key="6">
    <source>
        <dbReference type="Proteomes" id="UP000594468"/>
    </source>
</evidence>
<sequence length="218" mass="24849">MNNNLLRNAPLKDQALEILRDLIMRGQITPEQKLTEQGVMDMLNIGRMPARDALMKLEEQGLVVTKPDARYVVKLGAQDIRQLFDIRKALELLAIEGAAQHCTEADCARLHGILREMDIAVSEGDVTTYIQTDLNIHQTIWDISRNPHLIKMLRSMTGPIYMFISSHTTIQHNWDEVMDLHSTLVQAVCDHDHDSAIEAINVHMSNSLEWSLKIFDKE</sequence>
<name>A0A7S8EBY6_9CHLR</name>
<dbReference type="GO" id="GO:0003677">
    <property type="term" value="F:DNA binding"/>
    <property type="evidence" value="ECO:0007669"/>
    <property type="project" value="UniProtKB-KW"/>
</dbReference>
<dbReference type="KEGG" id="pmet:G4Y79_07310"/>
<feature type="domain" description="HTH gntR-type" evidence="4">
    <location>
        <begin position="9"/>
        <end position="76"/>
    </location>
</feature>
<dbReference type="Gene3D" id="1.10.10.10">
    <property type="entry name" value="Winged helix-like DNA-binding domain superfamily/Winged helix DNA-binding domain"/>
    <property type="match status" value="1"/>
</dbReference>
<evidence type="ECO:0000259" key="4">
    <source>
        <dbReference type="PROSITE" id="PS50949"/>
    </source>
</evidence>
<dbReference type="InterPro" id="IPR036388">
    <property type="entry name" value="WH-like_DNA-bd_sf"/>
</dbReference>
<evidence type="ECO:0000256" key="2">
    <source>
        <dbReference type="ARBA" id="ARBA00023125"/>
    </source>
</evidence>
<dbReference type="InterPro" id="IPR011711">
    <property type="entry name" value="GntR_C"/>
</dbReference>
<dbReference type="Pfam" id="PF00392">
    <property type="entry name" value="GntR"/>
    <property type="match status" value="1"/>
</dbReference>
<keyword evidence="1" id="KW-0805">Transcription regulation</keyword>
<dbReference type="SUPFAM" id="SSF46785">
    <property type="entry name" value="Winged helix' DNA-binding domain"/>
    <property type="match status" value="1"/>
</dbReference>
<dbReference type="InterPro" id="IPR008920">
    <property type="entry name" value="TF_FadR/GntR_C"/>
</dbReference>
<gene>
    <name evidence="5" type="ORF">G4Y79_07310</name>
</gene>
<dbReference type="SMART" id="SM00895">
    <property type="entry name" value="FCD"/>
    <property type="match status" value="1"/>
</dbReference>
<dbReference type="SMART" id="SM00345">
    <property type="entry name" value="HTH_GNTR"/>
    <property type="match status" value="1"/>
</dbReference>
<dbReference type="Proteomes" id="UP000594468">
    <property type="component" value="Chromosome"/>
</dbReference>
<dbReference type="SUPFAM" id="SSF48008">
    <property type="entry name" value="GntR ligand-binding domain-like"/>
    <property type="match status" value="1"/>
</dbReference>
<evidence type="ECO:0000256" key="3">
    <source>
        <dbReference type="ARBA" id="ARBA00023163"/>
    </source>
</evidence>
<keyword evidence="6" id="KW-1185">Reference proteome</keyword>
<reference evidence="5 6" key="1">
    <citation type="submission" date="2020-02" db="EMBL/GenBank/DDBJ databases">
        <authorList>
            <person name="Zheng R.K."/>
            <person name="Sun C.M."/>
        </authorList>
    </citation>
    <scope>NUCLEOTIDE SEQUENCE [LARGE SCALE GENOMIC DNA]</scope>
    <source>
        <strain evidence="6">rifampicinis</strain>
    </source>
</reference>
<dbReference type="AlphaFoldDB" id="A0A7S8EBY6"/>
<dbReference type="RefSeq" id="WP_195172236.1">
    <property type="nucleotide sequence ID" value="NZ_CP062983.1"/>
</dbReference>